<name>A0A6A3WZN6_9STRA</name>
<dbReference type="OrthoDB" id="128289at2759"/>
<gene>
    <name evidence="3" type="ORF">PF005_g19329</name>
</gene>
<organism evidence="3 4">
    <name type="scientific">Phytophthora fragariae</name>
    <dbReference type="NCBI Taxonomy" id="53985"/>
    <lineage>
        <taxon>Eukaryota</taxon>
        <taxon>Sar</taxon>
        <taxon>Stramenopiles</taxon>
        <taxon>Oomycota</taxon>
        <taxon>Peronosporomycetes</taxon>
        <taxon>Peronosporales</taxon>
        <taxon>Peronosporaceae</taxon>
        <taxon>Phytophthora</taxon>
    </lineage>
</organism>
<evidence type="ECO:0000313" key="4">
    <source>
        <dbReference type="Proteomes" id="UP000433483"/>
    </source>
</evidence>
<evidence type="ECO:0000256" key="1">
    <source>
        <dbReference type="ARBA" id="ARBA00004613"/>
    </source>
</evidence>
<dbReference type="AlphaFoldDB" id="A0A6A3WZN6"/>
<accession>A0A6A3WZN6</accession>
<dbReference type="Proteomes" id="UP000433483">
    <property type="component" value="Unassembled WGS sequence"/>
</dbReference>
<dbReference type="InterPro" id="IPR033113">
    <property type="entry name" value="PLA2_histidine"/>
</dbReference>
<dbReference type="PROSITE" id="PS00118">
    <property type="entry name" value="PA2_HIS"/>
    <property type="match status" value="3"/>
</dbReference>
<evidence type="ECO:0000256" key="2">
    <source>
        <dbReference type="ARBA" id="ARBA00022525"/>
    </source>
</evidence>
<reference evidence="3 4" key="1">
    <citation type="submission" date="2018-08" db="EMBL/GenBank/DDBJ databases">
        <title>Genomic investigation of the strawberry pathogen Phytophthora fragariae indicates pathogenicity is determined by transcriptional variation in three key races.</title>
        <authorList>
            <person name="Adams T.M."/>
            <person name="Armitage A.D."/>
            <person name="Sobczyk M.K."/>
            <person name="Bates H.J."/>
            <person name="Dunwell J.M."/>
            <person name="Nellist C.F."/>
            <person name="Harrison R.J."/>
        </authorList>
    </citation>
    <scope>NUCLEOTIDE SEQUENCE [LARGE SCALE GENOMIC DNA]</scope>
    <source>
        <strain evidence="3 4">NOV-27</strain>
    </source>
</reference>
<keyword evidence="2" id="KW-0964">Secreted</keyword>
<comment type="caution">
    <text evidence="3">The sequence shown here is derived from an EMBL/GenBank/DDBJ whole genome shotgun (WGS) entry which is preliminary data.</text>
</comment>
<dbReference type="GO" id="GO:0005576">
    <property type="term" value="C:extracellular region"/>
    <property type="evidence" value="ECO:0007669"/>
    <property type="project" value="UniProtKB-SubCell"/>
</dbReference>
<proteinExistence type="predicted"/>
<evidence type="ECO:0000313" key="3">
    <source>
        <dbReference type="EMBL" id="KAE9190240.1"/>
    </source>
</evidence>
<sequence>MYAFEKSFQQIWRELTKKGWTYKRFTGLSNDQRYLSPGGTWRRLLCCHGNGCDGHSDCCNGHSDCCNAHSDCCNAHSDCRDGYSDCCDDHGDSYNDRPATCAGSSYEA</sequence>
<keyword evidence="4" id="KW-1185">Reference proteome</keyword>
<protein>
    <submittedName>
        <fullName evidence="3">Uncharacterized protein</fullName>
    </submittedName>
</protein>
<comment type="subcellular location">
    <subcellularLocation>
        <location evidence="1">Secreted</location>
    </subcellularLocation>
</comment>
<dbReference type="EMBL" id="QXGB01001472">
    <property type="protein sequence ID" value="KAE9190240.1"/>
    <property type="molecule type" value="Genomic_DNA"/>
</dbReference>